<sequence>MPADSKPGRTGPARPPPPPPPPPPPASSSCPHGRSVINSPQAQHSGCHVVLPRRAARDDPTWRAPIRCAGDSLCPVLLAPPVSRNPMAGRCATGMPRRRKERACRLALAFGESAPATCHQTGRLPGARPLYLGVPQ</sequence>
<dbReference type="EMBL" id="CM029044">
    <property type="protein sequence ID" value="KAG2608237.1"/>
    <property type="molecule type" value="Genomic_DNA"/>
</dbReference>
<evidence type="ECO:0000313" key="2">
    <source>
        <dbReference type="EMBL" id="KAG2608237.1"/>
    </source>
</evidence>
<gene>
    <name evidence="2" type="ORF">PVAP13_4NG277876</name>
</gene>
<proteinExistence type="predicted"/>
<dbReference type="PROSITE" id="PS51257">
    <property type="entry name" value="PROKAR_LIPOPROTEIN"/>
    <property type="match status" value="1"/>
</dbReference>
<organism evidence="2 3">
    <name type="scientific">Panicum virgatum</name>
    <name type="common">Blackwell switchgrass</name>
    <dbReference type="NCBI Taxonomy" id="38727"/>
    <lineage>
        <taxon>Eukaryota</taxon>
        <taxon>Viridiplantae</taxon>
        <taxon>Streptophyta</taxon>
        <taxon>Embryophyta</taxon>
        <taxon>Tracheophyta</taxon>
        <taxon>Spermatophyta</taxon>
        <taxon>Magnoliopsida</taxon>
        <taxon>Liliopsida</taxon>
        <taxon>Poales</taxon>
        <taxon>Poaceae</taxon>
        <taxon>PACMAD clade</taxon>
        <taxon>Panicoideae</taxon>
        <taxon>Panicodae</taxon>
        <taxon>Paniceae</taxon>
        <taxon>Panicinae</taxon>
        <taxon>Panicum</taxon>
        <taxon>Panicum sect. Hiantes</taxon>
    </lineage>
</organism>
<protein>
    <submittedName>
        <fullName evidence="2">Uncharacterized protein</fullName>
    </submittedName>
</protein>
<comment type="caution">
    <text evidence="2">The sequence shown here is derived from an EMBL/GenBank/DDBJ whole genome shotgun (WGS) entry which is preliminary data.</text>
</comment>
<evidence type="ECO:0000256" key="1">
    <source>
        <dbReference type="SAM" id="MobiDB-lite"/>
    </source>
</evidence>
<feature type="region of interest" description="Disordered" evidence="1">
    <location>
        <begin position="1"/>
        <end position="45"/>
    </location>
</feature>
<reference evidence="2" key="1">
    <citation type="submission" date="2020-05" db="EMBL/GenBank/DDBJ databases">
        <title>WGS assembly of Panicum virgatum.</title>
        <authorList>
            <person name="Lovell J.T."/>
            <person name="Jenkins J."/>
            <person name="Shu S."/>
            <person name="Juenger T.E."/>
            <person name="Schmutz J."/>
        </authorList>
    </citation>
    <scope>NUCLEOTIDE SEQUENCE</scope>
    <source>
        <strain evidence="2">AP13</strain>
    </source>
</reference>
<keyword evidence="3" id="KW-1185">Reference proteome</keyword>
<evidence type="ECO:0000313" key="3">
    <source>
        <dbReference type="Proteomes" id="UP000823388"/>
    </source>
</evidence>
<accession>A0A8T0TDB5</accession>
<dbReference type="AlphaFoldDB" id="A0A8T0TDB5"/>
<dbReference type="Proteomes" id="UP000823388">
    <property type="component" value="Chromosome 4N"/>
</dbReference>
<name>A0A8T0TDB5_PANVG</name>
<feature type="compositionally biased region" description="Pro residues" evidence="1">
    <location>
        <begin position="13"/>
        <end position="26"/>
    </location>
</feature>